<feature type="compositionally biased region" description="Basic and acidic residues" evidence="1">
    <location>
        <begin position="18"/>
        <end position="30"/>
    </location>
</feature>
<dbReference type="InterPro" id="IPR040836">
    <property type="entry name" value="SAVED"/>
</dbReference>
<evidence type="ECO:0000313" key="3">
    <source>
        <dbReference type="EMBL" id="MFB9991942.1"/>
    </source>
</evidence>
<comment type="caution">
    <text evidence="3">The sequence shown here is derived from an EMBL/GenBank/DDBJ whole genome shotgun (WGS) entry which is preliminary data.</text>
</comment>
<proteinExistence type="predicted"/>
<feature type="domain" description="SMODS-associated and fused to various effectors" evidence="2">
    <location>
        <begin position="208"/>
        <end position="402"/>
    </location>
</feature>
<dbReference type="EMBL" id="JBHLYR010000025">
    <property type="protein sequence ID" value="MFB9991942.1"/>
    <property type="molecule type" value="Genomic_DNA"/>
</dbReference>
<organism evidence="3 4">
    <name type="scientific">Deinococcus oregonensis</name>
    <dbReference type="NCBI Taxonomy" id="1805970"/>
    <lineage>
        <taxon>Bacteria</taxon>
        <taxon>Thermotogati</taxon>
        <taxon>Deinococcota</taxon>
        <taxon>Deinococci</taxon>
        <taxon>Deinococcales</taxon>
        <taxon>Deinococcaceae</taxon>
        <taxon>Deinococcus</taxon>
    </lineage>
</organism>
<evidence type="ECO:0000259" key="2">
    <source>
        <dbReference type="Pfam" id="PF18145"/>
    </source>
</evidence>
<name>A0ABV6AY56_9DEIO</name>
<sequence length="409" mass="45903">MTRKKTPTSASQPTTVKVEPEPTAKNDRRPPLPVKVQNELWGRAAGRCEFKDCNILLYEDSLTGQRHNAATIAHIVAAKADGPRGDPVRSPLLVKAIENLMLTCKLHGSLIDNHEYVDQFEEAVLLDYKRKHEQRIKEATAALDDQRTALLVLQGRIGTKLSRINLAEVRKAIHPRWPGSDEETTIDLNDLIVGEDRASYWEAASEQIKDEIKSLLKKLKGKSAHVSVFALAPVPLLTLLGFQLGSRVDADLFQCHRDKPQDPWCWAEGEPLSEDKFELFEPETVDAELTDIALVVSVSRKILPSLVNSTLNIPHARFEIRARSTGTDFLKYRSQLTLFAAEHRLVMKMIGEQFPKVRRVHLFQASPIPLAIEAGRNLIEKADPEIIVYELNGDTYLPALTLNAGRRRA</sequence>
<protein>
    <submittedName>
        <fullName evidence="3">SAVED domain-containing protein</fullName>
    </submittedName>
</protein>
<dbReference type="Pfam" id="PF18145">
    <property type="entry name" value="SAVED"/>
    <property type="match status" value="1"/>
</dbReference>
<dbReference type="NCBIfam" id="NF033611">
    <property type="entry name" value="SAVED"/>
    <property type="match status" value="1"/>
</dbReference>
<reference evidence="3 4" key="1">
    <citation type="submission" date="2024-09" db="EMBL/GenBank/DDBJ databases">
        <authorList>
            <person name="Sun Q."/>
            <person name="Mori K."/>
        </authorList>
    </citation>
    <scope>NUCLEOTIDE SEQUENCE [LARGE SCALE GENOMIC DNA]</scope>
    <source>
        <strain evidence="3 4">JCM 13503</strain>
    </source>
</reference>
<evidence type="ECO:0000256" key="1">
    <source>
        <dbReference type="SAM" id="MobiDB-lite"/>
    </source>
</evidence>
<feature type="region of interest" description="Disordered" evidence="1">
    <location>
        <begin position="1"/>
        <end position="32"/>
    </location>
</feature>
<evidence type="ECO:0000313" key="4">
    <source>
        <dbReference type="Proteomes" id="UP001589733"/>
    </source>
</evidence>
<keyword evidence="4" id="KW-1185">Reference proteome</keyword>
<dbReference type="Proteomes" id="UP001589733">
    <property type="component" value="Unassembled WGS sequence"/>
</dbReference>
<dbReference type="RefSeq" id="WP_380007928.1">
    <property type="nucleotide sequence ID" value="NZ_JBHLYR010000025.1"/>
</dbReference>
<gene>
    <name evidence="3" type="ORF">ACFFLM_08195</name>
</gene>
<accession>A0ABV6AY56</accession>